<dbReference type="Proteomes" id="UP000193642">
    <property type="component" value="Unassembled WGS sequence"/>
</dbReference>
<name>A0A1Y2CB75_9FUNG</name>
<dbReference type="PANTHER" id="PTHR23506:SF23">
    <property type="entry name" value="GH10249P"/>
    <property type="match status" value="1"/>
</dbReference>
<evidence type="ECO:0000259" key="7">
    <source>
        <dbReference type="PROSITE" id="PS50850"/>
    </source>
</evidence>
<evidence type="ECO:0000256" key="2">
    <source>
        <dbReference type="ARBA" id="ARBA00022448"/>
    </source>
</evidence>
<keyword evidence="5 6" id="KW-0472">Membrane</keyword>
<keyword evidence="2" id="KW-0813">Transport</keyword>
<evidence type="ECO:0000256" key="5">
    <source>
        <dbReference type="ARBA" id="ARBA00023136"/>
    </source>
</evidence>
<comment type="caution">
    <text evidence="8">The sequence shown here is derived from an EMBL/GenBank/DDBJ whole genome shotgun (WGS) entry which is preliminary data.</text>
</comment>
<dbReference type="GO" id="GO:0016020">
    <property type="term" value="C:membrane"/>
    <property type="evidence" value="ECO:0007669"/>
    <property type="project" value="UniProtKB-SubCell"/>
</dbReference>
<evidence type="ECO:0000313" key="9">
    <source>
        <dbReference type="Proteomes" id="UP000193642"/>
    </source>
</evidence>
<gene>
    <name evidence="8" type="ORF">BCR33DRAFT_850770</name>
</gene>
<dbReference type="AlphaFoldDB" id="A0A1Y2CB75"/>
<dbReference type="InterPro" id="IPR011701">
    <property type="entry name" value="MFS"/>
</dbReference>
<keyword evidence="4 6" id="KW-1133">Transmembrane helix</keyword>
<reference evidence="8 9" key="1">
    <citation type="submission" date="2016-07" db="EMBL/GenBank/DDBJ databases">
        <title>Pervasive Adenine N6-methylation of Active Genes in Fungi.</title>
        <authorList>
            <consortium name="DOE Joint Genome Institute"/>
            <person name="Mondo S.J."/>
            <person name="Dannebaum R.O."/>
            <person name="Kuo R.C."/>
            <person name="Labutti K."/>
            <person name="Haridas S."/>
            <person name="Kuo A."/>
            <person name="Salamov A."/>
            <person name="Ahrendt S.R."/>
            <person name="Lipzen A."/>
            <person name="Sullivan W."/>
            <person name="Andreopoulos W.B."/>
            <person name="Clum A."/>
            <person name="Lindquist E."/>
            <person name="Daum C."/>
            <person name="Ramamoorthy G.K."/>
            <person name="Gryganskyi A."/>
            <person name="Culley D."/>
            <person name="Magnuson J.K."/>
            <person name="James T.Y."/>
            <person name="O'Malley M.A."/>
            <person name="Stajich J.E."/>
            <person name="Spatafora J.W."/>
            <person name="Visel A."/>
            <person name="Grigoriev I.V."/>
        </authorList>
    </citation>
    <scope>NUCLEOTIDE SEQUENCE [LARGE SCALE GENOMIC DNA]</scope>
    <source>
        <strain evidence="8 9">JEL800</strain>
    </source>
</reference>
<keyword evidence="9" id="KW-1185">Reference proteome</keyword>
<evidence type="ECO:0000256" key="3">
    <source>
        <dbReference type="ARBA" id="ARBA00022692"/>
    </source>
</evidence>
<feature type="transmembrane region" description="Helical" evidence="6">
    <location>
        <begin position="249"/>
        <end position="268"/>
    </location>
</feature>
<dbReference type="PANTHER" id="PTHR23506">
    <property type="entry name" value="GH10249P"/>
    <property type="match status" value="1"/>
</dbReference>
<dbReference type="InterPro" id="IPR050930">
    <property type="entry name" value="MFS_Vesicular_Transporter"/>
</dbReference>
<feature type="transmembrane region" description="Helical" evidence="6">
    <location>
        <begin position="221"/>
        <end position="242"/>
    </location>
</feature>
<evidence type="ECO:0000256" key="1">
    <source>
        <dbReference type="ARBA" id="ARBA00004141"/>
    </source>
</evidence>
<feature type="transmembrane region" description="Helical" evidence="6">
    <location>
        <begin position="280"/>
        <end position="302"/>
    </location>
</feature>
<organism evidence="8 9">
    <name type="scientific">Rhizoclosmatium globosum</name>
    <dbReference type="NCBI Taxonomy" id="329046"/>
    <lineage>
        <taxon>Eukaryota</taxon>
        <taxon>Fungi</taxon>
        <taxon>Fungi incertae sedis</taxon>
        <taxon>Chytridiomycota</taxon>
        <taxon>Chytridiomycota incertae sedis</taxon>
        <taxon>Chytridiomycetes</taxon>
        <taxon>Chytridiales</taxon>
        <taxon>Chytriomycetaceae</taxon>
        <taxon>Rhizoclosmatium</taxon>
    </lineage>
</organism>
<dbReference type="PROSITE" id="PS50850">
    <property type="entry name" value="MFS"/>
    <property type="match status" value="1"/>
</dbReference>
<feature type="transmembrane region" description="Helical" evidence="6">
    <location>
        <begin position="309"/>
        <end position="333"/>
    </location>
</feature>
<feature type="transmembrane region" description="Helical" evidence="6">
    <location>
        <begin position="184"/>
        <end position="201"/>
    </location>
</feature>
<dbReference type="Gene3D" id="1.20.1720.10">
    <property type="entry name" value="Multidrug resistance protein D"/>
    <property type="match status" value="1"/>
</dbReference>
<dbReference type="InterPro" id="IPR036259">
    <property type="entry name" value="MFS_trans_sf"/>
</dbReference>
<feature type="domain" description="Major facilitator superfamily (MFS) profile" evidence="7">
    <location>
        <begin position="184"/>
        <end position="385"/>
    </location>
</feature>
<dbReference type="STRING" id="329046.A0A1Y2CB75"/>
<sequence>MDDIVLCCCLAGATTLFALGNSLFALGLARFLQGFASNGVWVLGMSLVADFYRDDNENLGSAMAIIMGGYSLGQVIGPPAGGQLYKISRAAPFLLCAALLVVDVTFLLMLVEAMPTPFPEEGELGKYVEAPVETSSNIGNSTLRIESTNSGKELDPMINKPELKPLAAKTTNLRLRDLLKFDRLWTVLFLNLILSIVQNGIEPTLPYRLEYLYHMDAEAVGLVWISLMLPLVLGGFVGGYMFDKAGMRRTFLISFSACSISLFVLAIPGPVRLEYTCMTLGLMGFSLGMAVVPISPAIVAAVPHKYVTMAYSLMTIVWALGICVGPILASFIYDKLGWTWQYIIFGIMCCISTLYSALIGYKALSNSIVASILSPSISNLGGLKR</sequence>
<keyword evidence="3 6" id="KW-0812">Transmembrane</keyword>
<dbReference type="OrthoDB" id="5086884at2759"/>
<dbReference type="EMBL" id="MCGO01000023">
    <property type="protein sequence ID" value="ORY44147.1"/>
    <property type="molecule type" value="Genomic_DNA"/>
</dbReference>
<accession>A0A1Y2CB75</accession>
<feature type="transmembrane region" description="Helical" evidence="6">
    <location>
        <begin position="339"/>
        <end position="361"/>
    </location>
</feature>
<proteinExistence type="predicted"/>
<feature type="transmembrane region" description="Helical" evidence="6">
    <location>
        <begin position="89"/>
        <end position="111"/>
    </location>
</feature>
<evidence type="ECO:0000313" key="8">
    <source>
        <dbReference type="EMBL" id="ORY44147.1"/>
    </source>
</evidence>
<dbReference type="SUPFAM" id="SSF103473">
    <property type="entry name" value="MFS general substrate transporter"/>
    <property type="match status" value="1"/>
</dbReference>
<protein>
    <submittedName>
        <fullName evidence="8">MFS general substrate transporter</fullName>
    </submittedName>
</protein>
<evidence type="ECO:0000256" key="4">
    <source>
        <dbReference type="ARBA" id="ARBA00022989"/>
    </source>
</evidence>
<dbReference type="InterPro" id="IPR020846">
    <property type="entry name" value="MFS_dom"/>
</dbReference>
<evidence type="ECO:0000256" key="6">
    <source>
        <dbReference type="SAM" id="Phobius"/>
    </source>
</evidence>
<dbReference type="Pfam" id="PF07690">
    <property type="entry name" value="MFS_1"/>
    <property type="match status" value="1"/>
</dbReference>
<comment type="subcellular location">
    <subcellularLocation>
        <location evidence="1">Membrane</location>
        <topology evidence="1">Multi-pass membrane protein</topology>
    </subcellularLocation>
</comment>
<dbReference type="GO" id="GO:0022857">
    <property type="term" value="F:transmembrane transporter activity"/>
    <property type="evidence" value="ECO:0007669"/>
    <property type="project" value="InterPro"/>
</dbReference>
<dbReference type="Gene3D" id="1.20.1250.20">
    <property type="entry name" value="MFS general substrate transporter like domains"/>
    <property type="match status" value="1"/>
</dbReference>
<dbReference type="CDD" id="cd17325">
    <property type="entry name" value="MFS_MdtG_SLC18_like"/>
    <property type="match status" value="1"/>
</dbReference>